<dbReference type="RefSeq" id="WP_244675161.1">
    <property type="nucleotide sequence ID" value="NZ_CP095046.1"/>
</dbReference>
<evidence type="ECO:0008006" key="3">
    <source>
        <dbReference type="Google" id="ProtNLM"/>
    </source>
</evidence>
<dbReference type="EMBL" id="CP095046">
    <property type="protein sequence ID" value="UOQ71758.1"/>
    <property type="molecule type" value="Genomic_DNA"/>
</dbReference>
<keyword evidence="2" id="KW-1185">Reference proteome</keyword>
<evidence type="ECO:0000313" key="1">
    <source>
        <dbReference type="EMBL" id="UOQ71758.1"/>
    </source>
</evidence>
<protein>
    <recommendedName>
        <fullName evidence="3">TonB-dependent receptor</fullName>
    </recommendedName>
</protein>
<accession>A0A8T9Q6W0</accession>
<proteinExistence type="predicted"/>
<organism evidence="1 2">
    <name type="scientific">Hymenobacter cellulosilyticus</name>
    <dbReference type="NCBI Taxonomy" id="2932248"/>
    <lineage>
        <taxon>Bacteria</taxon>
        <taxon>Pseudomonadati</taxon>
        <taxon>Bacteroidota</taxon>
        <taxon>Cytophagia</taxon>
        <taxon>Cytophagales</taxon>
        <taxon>Hymenobacteraceae</taxon>
        <taxon>Hymenobacter</taxon>
    </lineage>
</organism>
<dbReference type="KEGG" id="hcu:MUN79_24665"/>
<gene>
    <name evidence="1" type="ORF">MUN79_24665</name>
</gene>
<dbReference type="AlphaFoldDB" id="A0A8T9Q6W0"/>
<sequence>MGSNLFLNIARNRSFRTDFLPEGQYSTLEQSGNFTNLGGGGYGQLGLDYDLTPKDALNLSVRGNLFGYTNARSQFTRYAAPTSLDENNRDIDTHNQNNNLDLNFGYVKTLGGPGRS</sequence>
<name>A0A8T9Q6W0_9BACT</name>
<reference evidence="1" key="1">
    <citation type="submission" date="2022-04" db="EMBL/GenBank/DDBJ databases">
        <title>Hymenobacter sp. isolated from the air.</title>
        <authorList>
            <person name="Won M."/>
            <person name="Lee C.-M."/>
            <person name="Woen H.-Y."/>
            <person name="Kwon S.-W."/>
        </authorList>
    </citation>
    <scope>NUCLEOTIDE SEQUENCE</scope>
    <source>
        <strain evidence="1">5116S-3</strain>
    </source>
</reference>
<evidence type="ECO:0000313" key="2">
    <source>
        <dbReference type="Proteomes" id="UP000831796"/>
    </source>
</evidence>
<dbReference type="Proteomes" id="UP000831796">
    <property type="component" value="Chromosome"/>
</dbReference>